<reference evidence="1" key="1">
    <citation type="submission" date="2022-05" db="EMBL/GenBank/DDBJ databases">
        <title>An RpoN-dependent PEP-CTERM gene is involved in floc formation of an Aquincola tertiaricarbonis strain.</title>
        <authorList>
            <person name="Qiu D."/>
            <person name="Xia M."/>
        </authorList>
    </citation>
    <scope>NUCLEOTIDE SEQUENCE</scope>
    <source>
        <strain evidence="1">RN12</strain>
    </source>
</reference>
<dbReference type="RefSeq" id="WP_250199118.1">
    <property type="nucleotide sequence ID" value="NZ_CP097636.1"/>
</dbReference>
<evidence type="ECO:0000313" key="1">
    <source>
        <dbReference type="EMBL" id="URI10915.1"/>
    </source>
</evidence>
<evidence type="ECO:0000313" key="2">
    <source>
        <dbReference type="Proteomes" id="UP001056201"/>
    </source>
</evidence>
<gene>
    <name evidence="1" type="ORF">MW290_18210</name>
</gene>
<protein>
    <submittedName>
        <fullName evidence="1">Uncharacterized protein</fullName>
    </submittedName>
</protein>
<organism evidence="1 2">
    <name type="scientific">Aquincola tertiaricarbonis</name>
    <dbReference type="NCBI Taxonomy" id="391953"/>
    <lineage>
        <taxon>Bacteria</taxon>
        <taxon>Pseudomonadati</taxon>
        <taxon>Pseudomonadota</taxon>
        <taxon>Betaproteobacteria</taxon>
        <taxon>Burkholderiales</taxon>
        <taxon>Sphaerotilaceae</taxon>
        <taxon>Aquincola</taxon>
    </lineage>
</organism>
<accession>A0ABY4SEC2</accession>
<dbReference type="Proteomes" id="UP001056201">
    <property type="component" value="Chromosome 2"/>
</dbReference>
<name>A0ABY4SEC2_AQUTE</name>
<proteinExistence type="predicted"/>
<keyword evidence="2" id="KW-1185">Reference proteome</keyword>
<sequence length="374" mass="42103">MNDRLNATLDFIRSSGPLCAYESRHQSSSFERDQQSAINKHYARMIEDKILTLGLSRKDLDSALSLSESFKNSDERQEQRKVMRATMLAEFTVRGRPLSEAPELRKRYLAMKDTEALRRAFRSMFPSILSVQGRTAWMPTNFTNPNTLPPFHAFDKLKPPVLITRDGRKAQYRFSITSLPNDERAVPTLEDFDKTIYKWSAVSTSVIAHDNAVIYGNCGLILQCHPMGILTASGGDQNFENHTGTQTNTRAAPHTGNKPLDDGRLNEEVLRKFYETNHLFDSQPMRLMSPEQVLAHTNLEEAKKKKITGWNEVVQAGPMLKVKGLFLRIQPDGSPLTKRNGDLALPEGVYKALRACSRRLGLPIVGLVDSRDAG</sequence>
<dbReference type="EMBL" id="CP097636">
    <property type="protein sequence ID" value="URI10915.1"/>
    <property type="molecule type" value="Genomic_DNA"/>
</dbReference>